<reference evidence="1 2" key="1">
    <citation type="submission" date="2019-01" db="EMBL/GenBank/DDBJ databases">
        <authorList>
            <person name="Sayadi A."/>
        </authorList>
    </citation>
    <scope>NUCLEOTIDE SEQUENCE [LARGE SCALE GENOMIC DNA]</scope>
</reference>
<gene>
    <name evidence="1" type="ORF">CALMAC_LOCUS16470</name>
</gene>
<protein>
    <submittedName>
        <fullName evidence="1">Uncharacterized protein</fullName>
    </submittedName>
</protein>
<evidence type="ECO:0000313" key="2">
    <source>
        <dbReference type="Proteomes" id="UP000410492"/>
    </source>
</evidence>
<name>A0A653DCQ3_CALMS</name>
<proteinExistence type="predicted"/>
<dbReference type="Proteomes" id="UP000410492">
    <property type="component" value="Unassembled WGS sequence"/>
</dbReference>
<dbReference type="AlphaFoldDB" id="A0A653DCQ3"/>
<feature type="non-terminal residue" evidence="1">
    <location>
        <position position="114"/>
    </location>
</feature>
<sequence>MIWFIRLGWLEGGKSKSIFFYTELRNFTFSTTMSYAVCSCFSKLRLPFKQSIRLYSNITKLSNSFLWRPTHDFASRRSLFRFFNKKPNKEELKIKDNIPDHYKLIYLIVGLATI</sequence>
<dbReference type="OrthoDB" id="7407406at2759"/>
<evidence type="ECO:0000313" key="1">
    <source>
        <dbReference type="EMBL" id="VEN57989.1"/>
    </source>
</evidence>
<accession>A0A653DCQ3</accession>
<keyword evidence="2" id="KW-1185">Reference proteome</keyword>
<dbReference type="EMBL" id="CAACVG010011398">
    <property type="protein sequence ID" value="VEN57989.1"/>
    <property type="molecule type" value="Genomic_DNA"/>
</dbReference>
<organism evidence="1 2">
    <name type="scientific">Callosobruchus maculatus</name>
    <name type="common">Southern cowpea weevil</name>
    <name type="synonym">Pulse bruchid</name>
    <dbReference type="NCBI Taxonomy" id="64391"/>
    <lineage>
        <taxon>Eukaryota</taxon>
        <taxon>Metazoa</taxon>
        <taxon>Ecdysozoa</taxon>
        <taxon>Arthropoda</taxon>
        <taxon>Hexapoda</taxon>
        <taxon>Insecta</taxon>
        <taxon>Pterygota</taxon>
        <taxon>Neoptera</taxon>
        <taxon>Endopterygota</taxon>
        <taxon>Coleoptera</taxon>
        <taxon>Polyphaga</taxon>
        <taxon>Cucujiformia</taxon>
        <taxon>Chrysomeloidea</taxon>
        <taxon>Chrysomelidae</taxon>
        <taxon>Bruchinae</taxon>
        <taxon>Bruchini</taxon>
        <taxon>Callosobruchus</taxon>
    </lineage>
</organism>